<evidence type="ECO:0000256" key="1">
    <source>
        <dbReference type="PIRSR" id="PIRSR037031-50"/>
    </source>
</evidence>
<dbReference type="Pfam" id="PF13192">
    <property type="entry name" value="Thioredoxin_3"/>
    <property type="match status" value="1"/>
</dbReference>
<feature type="active site" description="Nucleophile" evidence="1">
    <location>
        <position position="10"/>
    </location>
</feature>
<dbReference type="NCBIfam" id="TIGR00412">
    <property type="entry name" value="redox_disulf_2"/>
    <property type="match status" value="1"/>
</dbReference>
<protein>
    <submittedName>
        <fullName evidence="4">Redox-active disulfide protein 2</fullName>
    </submittedName>
</protein>
<evidence type="ECO:0000313" key="5">
    <source>
        <dbReference type="Proteomes" id="UP000284177"/>
    </source>
</evidence>
<comment type="caution">
    <text evidence="4">The sequence shown here is derived from an EMBL/GenBank/DDBJ whole genome shotgun (WGS) entry which is preliminary data.</text>
</comment>
<dbReference type="InterPro" id="IPR012336">
    <property type="entry name" value="Thioredoxin-like_fold"/>
</dbReference>
<evidence type="ECO:0000313" key="4">
    <source>
        <dbReference type="EMBL" id="RKD30555.1"/>
    </source>
</evidence>
<dbReference type="AlphaFoldDB" id="A0A419SZC7"/>
<feature type="domain" description="Thioredoxin-like fold" evidence="3">
    <location>
        <begin position="1"/>
        <end position="75"/>
    </location>
</feature>
<dbReference type="PANTHER" id="PTHR36450">
    <property type="entry name" value="THIOREDOXIN"/>
    <property type="match status" value="1"/>
</dbReference>
<keyword evidence="2" id="KW-1015">Disulfide bond</keyword>
<dbReference type="InterPro" id="IPR036249">
    <property type="entry name" value="Thioredoxin-like_sf"/>
</dbReference>
<proteinExistence type="predicted"/>
<dbReference type="Gene3D" id="3.40.30.10">
    <property type="entry name" value="Glutaredoxin"/>
    <property type="match status" value="1"/>
</dbReference>
<dbReference type="RefSeq" id="WP_120170019.1">
    <property type="nucleotide sequence ID" value="NZ_MCIB01000034.1"/>
</dbReference>
<dbReference type="PANTHER" id="PTHR36450:SF1">
    <property type="entry name" value="THIOREDOXIN"/>
    <property type="match status" value="1"/>
</dbReference>
<dbReference type="Proteomes" id="UP000284177">
    <property type="component" value="Unassembled WGS sequence"/>
</dbReference>
<gene>
    <name evidence="4" type="ORF">BET03_04245</name>
</gene>
<sequence length="79" mass="8806">MNIKILGPGCKNCQKLYDMANEIVEELGIDAKIEKVTEFKDIASYGIMKTPGIVINEKVQVSGRVPSKKEVKELINKNL</sequence>
<evidence type="ECO:0000256" key="2">
    <source>
        <dbReference type="PIRSR" id="PIRSR037031-51"/>
    </source>
</evidence>
<feature type="disulfide bond" description="Redox-active" evidence="2">
    <location>
        <begin position="10"/>
        <end position="13"/>
    </location>
</feature>
<evidence type="ECO:0000259" key="3">
    <source>
        <dbReference type="Pfam" id="PF13192"/>
    </source>
</evidence>
<name>A0A419SZC7_9FIRM</name>
<feature type="active site" description="Nucleophile" evidence="1">
    <location>
        <position position="13"/>
    </location>
</feature>
<dbReference type="PIRSF" id="PIRSF037031">
    <property type="entry name" value="Redox_disulphide_2"/>
    <property type="match status" value="1"/>
</dbReference>
<accession>A0A419SZC7</accession>
<keyword evidence="5" id="KW-1185">Reference proteome</keyword>
<keyword evidence="2" id="KW-0676">Redox-active center</keyword>
<dbReference type="EMBL" id="MCIB01000034">
    <property type="protein sequence ID" value="RKD30555.1"/>
    <property type="molecule type" value="Genomic_DNA"/>
</dbReference>
<organism evidence="4 5">
    <name type="scientific">Thermohalobacter berrensis</name>
    <dbReference type="NCBI Taxonomy" id="99594"/>
    <lineage>
        <taxon>Bacteria</taxon>
        <taxon>Bacillati</taxon>
        <taxon>Bacillota</taxon>
        <taxon>Tissierellia</taxon>
        <taxon>Tissierellales</taxon>
        <taxon>Thermohalobacteraceae</taxon>
        <taxon>Thermohalobacter</taxon>
    </lineage>
</organism>
<dbReference type="OrthoDB" id="9800630at2"/>
<dbReference type="SUPFAM" id="SSF52833">
    <property type="entry name" value="Thioredoxin-like"/>
    <property type="match status" value="1"/>
</dbReference>
<reference evidence="4 5" key="1">
    <citation type="submission" date="2016-08" db="EMBL/GenBank/DDBJ databases">
        <title>Novel Firmicutes and Novel Genomes.</title>
        <authorList>
            <person name="Poppleton D.I."/>
            <person name="Gribaldo S."/>
        </authorList>
    </citation>
    <scope>NUCLEOTIDE SEQUENCE [LARGE SCALE GENOMIC DNA]</scope>
    <source>
        <strain evidence="4 5">CTT3</strain>
    </source>
</reference>
<dbReference type="InterPro" id="IPR005243">
    <property type="entry name" value="THIRX-like_proc"/>
</dbReference>